<evidence type="ECO:0000256" key="4">
    <source>
        <dbReference type="ARBA" id="ARBA00006247"/>
    </source>
</evidence>
<dbReference type="PROSITE" id="PS00759">
    <property type="entry name" value="ARGE_DAPE_CPG2_2"/>
    <property type="match status" value="1"/>
</dbReference>
<protein>
    <recommendedName>
        <fullName evidence="6">Probable succinyl-diaminopimelate desuccinylase</fullName>
        <ecNumber evidence="5">3.5.1.18</ecNumber>
    </recommendedName>
</protein>
<dbReference type="RefSeq" id="WP_014939108.1">
    <property type="nucleotide sequence ID" value="NC_018610.1"/>
</dbReference>
<comment type="similarity">
    <text evidence="4">Belongs to the peptidase M20A family.</text>
</comment>
<comment type="cofactor">
    <cofactor evidence="1">
        <name>Co(2+)</name>
        <dbReference type="ChEBI" id="CHEBI:48828"/>
    </cofactor>
</comment>
<dbReference type="OrthoDB" id="9792335at2"/>
<keyword evidence="7" id="KW-0028">Amino-acid biosynthesis</keyword>
<evidence type="ECO:0000259" key="15">
    <source>
        <dbReference type="Pfam" id="PF07687"/>
    </source>
</evidence>
<organism evidence="16 17">
    <name type="scientific">Lentilactobacillus buchneri subsp. silagei CD034</name>
    <dbReference type="NCBI Taxonomy" id="1071400"/>
    <lineage>
        <taxon>Bacteria</taxon>
        <taxon>Bacillati</taxon>
        <taxon>Bacillota</taxon>
        <taxon>Bacilli</taxon>
        <taxon>Lactobacillales</taxon>
        <taxon>Lactobacillaceae</taxon>
        <taxon>Lentilactobacillus</taxon>
        <taxon>Lentilactobacillus buchneri subsp. silagei</taxon>
    </lineage>
</organism>
<dbReference type="GO" id="GO:0019877">
    <property type="term" value="P:diaminopimelate biosynthetic process"/>
    <property type="evidence" value="ECO:0007669"/>
    <property type="project" value="UniProtKB-KW"/>
</dbReference>
<dbReference type="NCBIfam" id="TIGR01910">
    <property type="entry name" value="DapE-ArgE"/>
    <property type="match status" value="1"/>
</dbReference>
<dbReference type="KEGG" id="lbn:LBUCD034_0091"/>
<accession>J9VY69</accession>
<keyword evidence="10" id="KW-0862">Zinc</keyword>
<comment type="pathway">
    <text evidence="3">Amino-acid biosynthesis; L-lysine biosynthesis via DAP pathway; LL-2,6-diaminopimelate from (S)-tetrahydrodipicolinate (succinylase route): step 3/3.</text>
</comment>
<name>J9VY69_LENBU</name>
<dbReference type="Proteomes" id="UP000007332">
    <property type="component" value="Chromosome"/>
</dbReference>
<dbReference type="Gene3D" id="3.40.630.10">
    <property type="entry name" value="Zn peptidases"/>
    <property type="match status" value="2"/>
</dbReference>
<dbReference type="InterPro" id="IPR011650">
    <property type="entry name" value="Peptidase_M20_dimer"/>
</dbReference>
<dbReference type="GO" id="GO:0046872">
    <property type="term" value="F:metal ion binding"/>
    <property type="evidence" value="ECO:0007669"/>
    <property type="project" value="UniProtKB-KW"/>
</dbReference>
<dbReference type="EC" id="3.5.1.18" evidence="5"/>
<keyword evidence="12" id="KW-0457">Lysine biosynthesis</keyword>
<dbReference type="InterPro" id="IPR036264">
    <property type="entry name" value="Bact_exopeptidase_dim_dom"/>
</dbReference>
<gene>
    <name evidence="16" type="primary">dapE2</name>
    <name evidence="16" type="ORF">LBUCD034_0091</name>
</gene>
<evidence type="ECO:0000256" key="8">
    <source>
        <dbReference type="ARBA" id="ARBA00022723"/>
    </source>
</evidence>
<dbReference type="UniPathway" id="UPA00034">
    <property type="reaction ID" value="UER00021"/>
</dbReference>
<dbReference type="Gene3D" id="3.30.70.360">
    <property type="match status" value="1"/>
</dbReference>
<comment type="cofactor">
    <cofactor evidence="2">
        <name>Zn(2+)</name>
        <dbReference type="ChEBI" id="CHEBI:29105"/>
    </cofactor>
</comment>
<evidence type="ECO:0000256" key="1">
    <source>
        <dbReference type="ARBA" id="ARBA00001941"/>
    </source>
</evidence>
<evidence type="ECO:0000256" key="9">
    <source>
        <dbReference type="ARBA" id="ARBA00022801"/>
    </source>
</evidence>
<evidence type="ECO:0000256" key="6">
    <source>
        <dbReference type="ARBA" id="ARBA00016853"/>
    </source>
</evidence>
<dbReference type="HOGENOM" id="CLU_021802_2_2_9"/>
<evidence type="ECO:0000256" key="14">
    <source>
        <dbReference type="ARBA" id="ARBA00051301"/>
    </source>
</evidence>
<reference evidence="16 17" key="1">
    <citation type="journal article" date="2012" name="J. Biotechnol.">
        <title>Insights into the completely annotated genome of Lactobacillus buchneri CD034, a strain isolated from stable grass silage.</title>
        <authorList>
            <person name="Heinl S."/>
            <person name="Wibberg D."/>
            <person name="Eikmeyer F."/>
            <person name="Szczepanowski R."/>
            <person name="Blom J."/>
            <person name="Linke B."/>
            <person name="Goesmann A."/>
            <person name="Grabherr R."/>
            <person name="Schwab H."/>
            <person name="Puhler A."/>
            <person name="Schluter A."/>
        </authorList>
    </citation>
    <scope>NUCLEOTIDE SEQUENCE [LARGE SCALE GENOMIC DNA]</scope>
    <source>
        <strain evidence="16 17">CD034</strain>
    </source>
</reference>
<evidence type="ECO:0000256" key="12">
    <source>
        <dbReference type="ARBA" id="ARBA00023154"/>
    </source>
</evidence>
<dbReference type="Pfam" id="PF07687">
    <property type="entry name" value="M20_dimer"/>
    <property type="match status" value="1"/>
</dbReference>
<dbReference type="PATRIC" id="fig|1071400.3.peg.90"/>
<keyword evidence="8" id="KW-0479">Metal-binding</keyword>
<evidence type="ECO:0000256" key="11">
    <source>
        <dbReference type="ARBA" id="ARBA00022915"/>
    </source>
</evidence>
<dbReference type="SUPFAM" id="SSF53187">
    <property type="entry name" value="Zn-dependent exopeptidases"/>
    <property type="match status" value="1"/>
</dbReference>
<proteinExistence type="inferred from homology"/>
<feature type="domain" description="Peptidase M20 dimerisation" evidence="15">
    <location>
        <begin position="172"/>
        <end position="279"/>
    </location>
</feature>
<dbReference type="STRING" id="1071400.LBUCD034_0091"/>
<dbReference type="eggNOG" id="COG0624">
    <property type="taxonomic scope" value="Bacteria"/>
</dbReference>
<sequence>MEKEEQLQILKDLIQIKSVNSNEVEVAEYIGKLFQKHHISYKIDKFGEDRANLVAEIGSGKMDEVLGFTGHQDTVSVEDPSAWKHDPFKAEIDGDKLFGRGAADMKSGLAAQVITLIDLVDEGIEIDGKIRFIATAGEEYGTPGANRLNEQGVANDLSALVVGEPTNGQVIYAHSGSLNYQIKSIGKAVHSSRPAEGINAITGLSKYIDAEATLFNDAPKDKILGQLQHSITLIKGGEQVNIIPDYAELYGNIRPTESFDNDQVISTIKNEVAKINKDTEFHLEFHLVHNFRPVETEPDNPFITLVDQAAKDNYQDRDVELQTINAATDASVFITSNPKLPVVILGADESGVAHQTDEYTTLTSYYETVETYESIAKTYFKQ</sequence>
<keyword evidence="17" id="KW-1185">Reference proteome</keyword>
<keyword evidence="11" id="KW-0220">Diaminopimelate biosynthesis</keyword>
<dbReference type="GO" id="GO:0009089">
    <property type="term" value="P:lysine biosynthetic process via diaminopimelate"/>
    <property type="evidence" value="ECO:0007669"/>
    <property type="project" value="UniProtKB-UniPathway"/>
</dbReference>
<dbReference type="PROSITE" id="PS00758">
    <property type="entry name" value="ARGE_DAPE_CPG2_1"/>
    <property type="match status" value="1"/>
</dbReference>
<keyword evidence="9 16" id="KW-0378">Hydrolase</keyword>
<evidence type="ECO:0000256" key="2">
    <source>
        <dbReference type="ARBA" id="ARBA00001947"/>
    </source>
</evidence>
<evidence type="ECO:0000313" key="16">
    <source>
        <dbReference type="EMBL" id="AFR99203.1"/>
    </source>
</evidence>
<evidence type="ECO:0000256" key="13">
    <source>
        <dbReference type="ARBA" id="ARBA00023285"/>
    </source>
</evidence>
<evidence type="ECO:0000256" key="7">
    <source>
        <dbReference type="ARBA" id="ARBA00022605"/>
    </source>
</evidence>
<evidence type="ECO:0000256" key="5">
    <source>
        <dbReference type="ARBA" id="ARBA00011921"/>
    </source>
</evidence>
<dbReference type="EMBL" id="CP003043">
    <property type="protein sequence ID" value="AFR99203.1"/>
    <property type="molecule type" value="Genomic_DNA"/>
</dbReference>
<evidence type="ECO:0000256" key="10">
    <source>
        <dbReference type="ARBA" id="ARBA00022833"/>
    </source>
</evidence>
<dbReference type="GO" id="GO:0009014">
    <property type="term" value="F:succinyl-diaminopimelate desuccinylase activity"/>
    <property type="evidence" value="ECO:0007669"/>
    <property type="project" value="UniProtKB-EC"/>
</dbReference>
<dbReference type="PANTHER" id="PTHR43808:SF8">
    <property type="entry name" value="PEPTIDASE M20 DIMERISATION DOMAIN-CONTAINING PROTEIN"/>
    <property type="match status" value="1"/>
</dbReference>
<dbReference type="PANTHER" id="PTHR43808">
    <property type="entry name" value="ACETYLORNITHINE DEACETYLASE"/>
    <property type="match status" value="1"/>
</dbReference>
<dbReference type="InterPro" id="IPR001261">
    <property type="entry name" value="ArgE/DapE_CS"/>
</dbReference>
<evidence type="ECO:0000256" key="3">
    <source>
        <dbReference type="ARBA" id="ARBA00005130"/>
    </source>
</evidence>
<dbReference type="InterPro" id="IPR010182">
    <property type="entry name" value="ArgE/DapE"/>
</dbReference>
<dbReference type="InterPro" id="IPR050072">
    <property type="entry name" value="Peptidase_M20A"/>
</dbReference>
<evidence type="ECO:0000313" key="17">
    <source>
        <dbReference type="Proteomes" id="UP000007332"/>
    </source>
</evidence>
<dbReference type="AlphaFoldDB" id="J9VY69"/>
<dbReference type="SUPFAM" id="SSF55031">
    <property type="entry name" value="Bacterial exopeptidase dimerisation domain"/>
    <property type="match status" value="1"/>
</dbReference>
<dbReference type="NCBIfam" id="NF006365">
    <property type="entry name" value="PRK08588.1"/>
    <property type="match status" value="1"/>
</dbReference>
<dbReference type="Pfam" id="PF01546">
    <property type="entry name" value="Peptidase_M20"/>
    <property type="match status" value="1"/>
</dbReference>
<comment type="catalytic activity">
    <reaction evidence="14">
        <text>N-succinyl-(2S,6S)-2,6-diaminopimelate + H2O = (2S,6S)-2,6-diaminopimelate + succinate</text>
        <dbReference type="Rhea" id="RHEA:22608"/>
        <dbReference type="ChEBI" id="CHEBI:15377"/>
        <dbReference type="ChEBI" id="CHEBI:30031"/>
        <dbReference type="ChEBI" id="CHEBI:57609"/>
        <dbReference type="ChEBI" id="CHEBI:58087"/>
        <dbReference type="EC" id="3.5.1.18"/>
    </reaction>
</comment>
<keyword evidence="13" id="KW-0170">Cobalt</keyword>
<dbReference type="CDD" id="cd08659">
    <property type="entry name" value="M20_ArgE_DapE-like"/>
    <property type="match status" value="1"/>
</dbReference>
<dbReference type="InterPro" id="IPR002933">
    <property type="entry name" value="Peptidase_M20"/>
</dbReference>